<gene>
    <name evidence="2" type="ORF">SIL78_18590</name>
</gene>
<evidence type="ECO:0000313" key="2">
    <source>
        <dbReference type="EMBL" id="MDX5979559.1"/>
    </source>
</evidence>
<reference evidence="2" key="1">
    <citation type="submission" date="2023-11" db="EMBL/GenBank/DDBJ databases">
        <title>MicrobeMod: A computational toolkit for identifying prokaryotic methylation and restriction-modification with nanopore sequencing.</title>
        <authorList>
            <person name="Crits-Christoph A."/>
            <person name="Kang S.C."/>
            <person name="Lee H."/>
            <person name="Ostrov N."/>
        </authorList>
    </citation>
    <scope>NUCLEOTIDE SEQUENCE</scope>
    <source>
        <strain evidence="2">ATCC BAA-953</strain>
    </source>
</reference>
<dbReference type="RefSeq" id="WP_198349962.1">
    <property type="nucleotide sequence ID" value="NZ_JABASV010000012.1"/>
</dbReference>
<dbReference type="GeneID" id="303167547"/>
<dbReference type="Proteomes" id="UP001276761">
    <property type="component" value="Unassembled WGS sequence"/>
</dbReference>
<dbReference type="AlphaFoldDB" id="A0AAJ2VSE2"/>
<sequence length="153" mass="17121">MNNNQRLKHLHAALKLNDADIARAATLGGVPTSRNRAKSWLRGKSARRERDGSQQRRFIEISQDEFDAVLIGLRAMLDEADRKNGIYSQQLSPQQNAALARLESLTGTPPLGIEEFESGDISAKQLWQQNIEWLEGVLASAQNLPFPNTEQED</sequence>
<evidence type="ECO:0000313" key="3">
    <source>
        <dbReference type="Proteomes" id="UP001276761"/>
    </source>
</evidence>
<accession>A0AAJ2VSE2</accession>
<protein>
    <submittedName>
        <fullName evidence="2">DUF1456 family protein</fullName>
    </submittedName>
</protein>
<feature type="region of interest" description="Disordered" evidence="1">
    <location>
        <begin position="33"/>
        <end position="53"/>
    </location>
</feature>
<evidence type="ECO:0000256" key="1">
    <source>
        <dbReference type="SAM" id="MobiDB-lite"/>
    </source>
</evidence>
<feature type="compositionally biased region" description="Basic residues" evidence="1">
    <location>
        <begin position="35"/>
        <end position="45"/>
    </location>
</feature>
<proteinExistence type="predicted"/>
<name>A0AAJ2VSE2_9GAMM</name>
<comment type="caution">
    <text evidence="2">The sequence shown here is derived from an EMBL/GenBank/DDBJ whole genome shotgun (WGS) entry which is preliminary data.</text>
</comment>
<organism evidence="2 3">
    <name type="scientific">Vreelandella alkaliphila</name>
    <dbReference type="NCBI Taxonomy" id="272774"/>
    <lineage>
        <taxon>Bacteria</taxon>
        <taxon>Pseudomonadati</taxon>
        <taxon>Pseudomonadota</taxon>
        <taxon>Gammaproteobacteria</taxon>
        <taxon>Oceanospirillales</taxon>
        <taxon>Halomonadaceae</taxon>
        <taxon>Vreelandella</taxon>
    </lineage>
</organism>
<dbReference type="EMBL" id="JAWXXT010000002">
    <property type="protein sequence ID" value="MDX5979559.1"/>
    <property type="molecule type" value="Genomic_DNA"/>
</dbReference>